<protein>
    <recommendedName>
        <fullName evidence="1">F-box domain-containing protein</fullName>
    </recommendedName>
</protein>
<dbReference type="InterPro" id="IPR006527">
    <property type="entry name" value="F-box-assoc_dom_typ1"/>
</dbReference>
<dbReference type="SUPFAM" id="SSF81383">
    <property type="entry name" value="F-box domain"/>
    <property type="match status" value="1"/>
</dbReference>
<dbReference type="STRING" id="4072.A0A2G3ABU3"/>
<dbReference type="NCBIfam" id="TIGR01640">
    <property type="entry name" value="F_box_assoc_1"/>
    <property type="match status" value="1"/>
</dbReference>
<dbReference type="CDD" id="cd22157">
    <property type="entry name" value="F-box_AtFBW1-like"/>
    <property type="match status" value="1"/>
</dbReference>
<dbReference type="PANTHER" id="PTHR31672">
    <property type="entry name" value="BNACNNG10540D PROTEIN"/>
    <property type="match status" value="1"/>
</dbReference>
<dbReference type="Pfam" id="PF07734">
    <property type="entry name" value="FBA_1"/>
    <property type="match status" value="1"/>
</dbReference>
<evidence type="ECO:0000313" key="2">
    <source>
        <dbReference type="EMBL" id="PHT91716.1"/>
    </source>
</evidence>
<reference evidence="2 3" key="1">
    <citation type="journal article" date="2014" name="Nat. Genet.">
        <title>Genome sequence of the hot pepper provides insights into the evolution of pungency in Capsicum species.</title>
        <authorList>
            <person name="Kim S."/>
            <person name="Park M."/>
            <person name="Yeom S.I."/>
            <person name="Kim Y.M."/>
            <person name="Lee J.M."/>
            <person name="Lee H.A."/>
            <person name="Seo E."/>
            <person name="Choi J."/>
            <person name="Cheong K."/>
            <person name="Kim K.T."/>
            <person name="Jung K."/>
            <person name="Lee G.W."/>
            <person name="Oh S.K."/>
            <person name="Bae C."/>
            <person name="Kim S.B."/>
            <person name="Lee H.Y."/>
            <person name="Kim S.Y."/>
            <person name="Kim M.S."/>
            <person name="Kang B.C."/>
            <person name="Jo Y.D."/>
            <person name="Yang H.B."/>
            <person name="Jeong H.J."/>
            <person name="Kang W.H."/>
            <person name="Kwon J.K."/>
            <person name="Shin C."/>
            <person name="Lim J.Y."/>
            <person name="Park J.H."/>
            <person name="Huh J.H."/>
            <person name="Kim J.S."/>
            <person name="Kim B.D."/>
            <person name="Cohen O."/>
            <person name="Paran I."/>
            <person name="Suh M.C."/>
            <person name="Lee S.B."/>
            <person name="Kim Y.K."/>
            <person name="Shin Y."/>
            <person name="Noh S.J."/>
            <person name="Park J."/>
            <person name="Seo Y.S."/>
            <person name="Kwon S.Y."/>
            <person name="Kim H.A."/>
            <person name="Park J.M."/>
            <person name="Kim H.J."/>
            <person name="Choi S.B."/>
            <person name="Bosland P.W."/>
            <person name="Reeves G."/>
            <person name="Jo S.H."/>
            <person name="Lee B.W."/>
            <person name="Cho H.T."/>
            <person name="Choi H.S."/>
            <person name="Lee M.S."/>
            <person name="Yu Y."/>
            <person name="Do Choi Y."/>
            <person name="Park B.S."/>
            <person name="van Deynze A."/>
            <person name="Ashrafi H."/>
            <person name="Hill T."/>
            <person name="Kim W.T."/>
            <person name="Pai H.S."/>
            <person name="Ahn H.K."/>
            <person name="Yeam I."/>
            <person name="Giovannoni J.J."/>
            <person name="Rose J.K."/>
            <person name="Sorensen I."/>
            <person name="Lee S.J."/>
            <person name="Kim R.W."/>
            <person name="Choi I.Y."/>
            <person name="Choi B.S."/>
            <person name="Lim J.S."/>
            <person name="Lee Y.H."/>
            <person name="Choi D."/>
        </authorList>
    </citation>
    <scope>NUCLEOTIDE SEQUENCE [LARGE SCALE GENOMIC DNA]</scope>
    <source>
        <strain evidence="3">cv. CM334</strain>
    </source>
</reference>
<reference evidence="2 3" key="2">
    <citation type="journal article" date="2017" name="Genome Biol.">
        <title>New reference genome sequences of hot pepper reveal the massive evolution of plant disease-resistance genes by retroduplication.</title>
        <authorList>
            <person name="Kim S."/>
            <person name="Park J."/>
            <person name="Yeom S.I."/>
            <person name="Kim Y.M."/>
            <person name="Seo E."/>
            <person name="Kim K.T."/>
            <person name="Kim M.S."/>
            <person name="Lee J.M."/>
            <person name="Cheong K."/>
            <person name="Shin H.S."/>
            <person name="Kim S.B."/>
            <person name="Han K."/>
            <person name="Lee J."/>
            <person name="Park M."/>
            <person name="Lee H.A."/>
            <person name="Lee H.Y."/>
            <person name="Lee Y."/>
            <person name="Oh S."/>
            <person name="Lee J.H."/>
            <person name="Choi E."/>
            <person name="Choi E."/>
            <person name="Lee S.E."/>
            <person name="Jeon J."/>
            <person name="Kim H."/>
            <person name="Choi G."/>
            <person name="Song H."/>
            <person name="Lee J."/>
            <person name="Lee S.C."/>
            <person name="Kwon J.K."/>
            <person name="Lee H.Y."/>
            <person name="Koo N."/>
            <person name="Hong Y."/>
            <person name="Kim R.W."/>
            <person name="Kang W.H."/>
            <person name="Huh J.H."/>
            <person name="Kang B.C."/>
            <person name="Yang T.J."/>
            <person name="Lee Y.H."/>
            <person name="Bennetzen J.L."/>
            <person name="Choi D."/>
        </authorList>
    </citation>
    <scope>NUCLEOTIDE SEQUENCE [LARGE SCALE GENOMIC DNA]</scope>
    <source>
        <strain evidence="3">cv. CM334</strain>
    </source>
</reference>
<comment type="caution">
    <text evidence="2">The sequence shown here is derived from an EMBL/GenBank/DDBJ whole genome shotgun (WGS) entry which is preliminary data.</text>
</comment>
<dbReference type="AlphaFoldDB" id="A0A2G3ABU3"/>
<dbReference type="InterPro" id="IPR036047">
    <property type="entry name" value="F-box-like_dom_sf"/>
</dbReference>
<dbReference type="Pfam" id="PF00646">
    <property type="entry name" value="F-box"/>
    <property type="match status" value="1"/>
</dbReference>
<dbReference type="Proteomes" id="UP000222542">
    <property type="component" value="Unassembled WGS sequence"/>
</dbReference>
<dbReference type="InterPro" id="IPR050796">
    <property type="entry name" value="SCF_F-box_component"/>
</dbReference>
<dbReference type="SMART" id="SM00256">
    <property type="entry name" value="FBOX"/>
    <property type="match status" value="1"/>
</dbReference>
<dbReference type="Gene3D" id="1.20.1280.50">
    <property type="match status" value="1"/>
</dbReference>
<proteinExistence type="predicted"/>
<dbReference type="Gramene" id="PHT91716">
    <property type="protein sequence ID" value="PHT91716"/>
    <property type="gene ID" value="T459_06829"/>
</dbReference>
<keyword evidence="3" id="KW-1185">Reference proteome</keyword>
<evidence type="ECO:0000313" key="3">
    <source>
        <dbReference type="Proteomes" id="UP000222542"/>
    </source>
</evidence>
<dbReference type="OMA" id="HEAFHWL"/>
<name>A0A2G3ABU3_CAPAN</name>
<gene>
    <name evidence="2" type="ORF">T459_06829</name>
</gene>
<dbReference type="InterPro" id="IPR017451">
    <property type="entry name" value="F-box-assoc_interact_dom"/>
</dbReference>
<sequence length="375" mass="43012">MVTGIHIPEEEILVDILTKLPVKSLLRFKCVSESWKTLISDPYFKRKHLNHAKNKLNFQKFLFDTRSPGKGYDFYCASLSPNGLVNDFRRLVRPSVSTPFYGFKVYCCCDALFLIGIYTENSYSLNEPSMLFLWNPSTSESMVLPRLGSPLQESTYGLGYDSISDDYKVLRIDQEGMAPDEILALKSGSWRKIDHPSIRSDGDGFTMFGRECLPCVHGAFHWLGFRSFMKESLDSFSISDETYGRIPLPKNVRIDPESSELCFMPVEVGMSVLREMLCLFNNNTIIFNLWIMKEYGVQESWTKLLTISSNGASLILPKYRFSNGKVLLWYEVDFIKHTIYRTSDGLTDQIWPFNCDDIDPATIIRDGFVYTESLT</sequence>
<feature type="domain" description="F-box" evidence="1">
    <location>
        <begin position="7"/>
        <end position="48"/>
    </location>
</feature>
<organism evidence="2 3">
    <name type="scientific">Capsicum annuum</name>
    <name type="common">Capsicum pepper</name>
    <dbReference type="NCBI Taxonomy" id="4072"/>
    <lineage>
        <taxon>Eukaryota</taxon>
        <taxon>Viridiplantae</taxon>
        <taxon>Streptophyta</taxon>
        <taxon>Embryophyta</taxon>
        <taxon>Tracheophyta</taxon>
        <taxon>Spermatophyta</taxon>
        <taxon>Magnoliopsida</taxon>
        <taxon>eudicotyledons</taxon>
        <taxon>Gunneridae</taxon>
        <taxon>Pentapetalae</taxon>
        <taxon>asterids</taxon>
        <taxon>lamiids</taxon>
        <taxon>Solanales</taxon>
        <taxon>Solanaceae</taxon>
        <taxon>Solanoideae</taxon>
        <taxon>Capsiceae</taxon>
        <taxon>Capsicum</taxon>
    </lineage>
</organism>
<evidence type="ECO:0000259" key="1">
    <source>
        <dbReference type="SMART" id="SM00256"/>
    </source>
</evidence>
<accession>A0A2G3ABU3</accession>
<dbReference type="PANTHER" id="PTHR31672:SF13">
    <property type="entry name" value="F-BOX PROTEIN CPR30-LIKE"/>
    <property type="match status" value="1"/>
</dbReference>
<dbReference type="EMBL" id="AYRZ02000002">
    <property type="protein sequence ID" value="PHT91716.1"/>
    <property type="molecule type" value="Genomic_DNA"/>
</dbReference>
<dbReference type="InterPro" id="IPR001810">
    <property type="entry name" value="F-box_dom"/>
</dbReference>